<protein>
    <submittedName>
        <fullName evidence="1">Uncharacterized protein</fullName>
    </submittedName>
</protein>
<gene>
    <name evidence="1" type="ORF">SMRZ_LOCUS14370</name>
</gene>
<accession>A0A183ME95</accession>
<organism evidence="1 2">
    <name type="scientific">Schistosoma margrebowiei</name>
    <dbReference type="NCBI Taxonomy" id="48269"/>
    <lineage>
        <taxon>Eukaryota</taxon>
        <taxon>Metazoa</taxon>
        <taxon>Spiralia</taxon>
        <taxon>Lophotrochozoa</taxon>
        <taxon>Platyhelminthes</taxon>
        <taxon>Trematoda</taxon>
        <taxon>Digenea</taxon>
        <taxon>Strigeidida</taxon>
        <taxon>Schistosomatoidea</taxon>
        <taxon>Schistosomatidae</taxon>
        <taxon>Schistosoma</taxon>
    </lineage>
</organism>
<dbReference type="AlphaFoldDB" id="A0A183ME95"/>
<dbReference type="Proteomes" id="UP000277204">
    <property type="component" value="Unassembled WGS sequence"/>
</dbReference>
<sequence length="87" mass="9893">MLLYSGHEEETSPHTPEVALKLSKEARNAFMWWESHGCRIIKSSLETKKEGITVNVIQCYAPTNNIDDDRLQSIVEKCSVEDLAILM</sequence>
<dbReference type="EMBL" id="UZAI01016775">
    <property type="protein sequence ID" value="VDP15659.1"/>
    <property type="molecule type" value="Genomic_DNA"/>
</dbReference>
<keyword evidence="2" id="KW-1185">Reference proteome</keyword>
<name>A0A183ME95_9TREM</name>
<reference evidence="1 2" key="1">
    <citation type="submission" date="2018-11" db="EMBL/GenBank/DDBJ databases">
        <authorList>
            <consortium name="Pathogen Informatics"/>
        </authorList>
    </citation>
    <scope>NUCLEOTIDE SEQUENCE [LARGE SCALE GENOMIC DNA]</scope>
    <source>
        <strain evidence="1 2">Zambia</strain>
    </source>
</reference>
<proteinExistence type="predicted"/>
<evidence type="ECO:0000313" key="2">
    <source>
        <dbReference type="Proteomes" id="UP000277204"/>
    </source>
</evidence>
<evidence type="ECO:0000313" key="1">
    <source>
        <dbReference type="EMBL" id="VDP15659.1"/>
    </source>
</evidence>